<feature type="region of interest" description="Disordered" evidence="1">
    <location>
        <begin position="609"/>
        <end position="685"/>
    </location>
</feature>
<gene>
    <name evidence="3" type="ORF">Vafri_10460</name>
</gene>
<feature type="compositionally biased region" description="Pro residues" evidence="1">
    <location>
        <begin position="1956"/>
        <end position="2011"/>
    </location>
</feature>
<evidence type="ECO:0000256" key="1">
    <source>
        <dbReference type="SAM" id="MobiDB-lite"/>
    </source>
</evidence>
<feature type="compositionally biased region" description="Pro residues" evidence="1">
    <location>
        <begin position="409"/>
        <end position="436"/>
    </location>
</feature>
<dbReference type="PRINTS" id="PR01217">
    <property type="entry name" value="PRICHEXTENSN"/>
</dbReference>
<feature type="signal peptide" evidence="2">
    <location>
        <begin position="1"/>
        <end position="31"/>
    </location>
</feature>
<evidence type="ECO:0000256" key="2">
    <source>
        <dbReference type="SAM" id="SignalP"/>
    </source>
</evidence>
<keyword evidence="4" id="KW-1185">Reference proteome</keyword>
<protein>
    <submittedName>
        <fullName evidence="3">Uncharacterized protein</fullName>
    </submittedName>
</protein>
<feature type="region of interest" description="Disordered" evidence="1">
    <location>
        <begin position="1483"/>
        <end position="1521"/>
    </location>
</feature>
<feature type="compositionally biased region" description="Low complexity" evidence="1">
    <location>
        <begin position="213"/>
        <end position="222"/>
    </location>
</feature>
<feature type="compositionally biased region" description="Pro residues" evidence="1">
    <location>
        <begin position="1060"/>
        <end position="1096"/>
    </location>
</feature>
<feature type="compositionally biased region" description="Pro residues" evidence="1">
    <location>
        <begin position="1483"/>
        <end position="1520"/>
    </location>
</feature>
<feature type="region of interest" description="Disordered" evidence="1">
    <location>
        <begin position="408"/>
        <end position="438"/>
    </location>
</feature>
<feature type="compositionally biased region" description="Pro residues" evidence="1">
    <location>
        <begin position="611"/>
        <end position="677"/>
    </location>
</feature>
<organism evidence="3 4">
    <name type="scientific">Volvox africanus</name>
    <dbReference type="NCBI Taxonomy" id="51714"/>
    <lineage>
        <taxon>Eukaryota</taxon>
        <taxon>Viridiplantae</taxon>
        <taxon>Chlorophyta</taxon>
        <taxon>core chlorophytes</taxon>
        <taxon>Chlorophyceae</taxon>
        <taxon>CS clade</taxon>
        <taxon>Chlamydomonadales</taxon>
        <taxon>Volvocaceae</taxon>
        <taxon>Volvox</taxon>
    </lineage>
</organism>
<feature type="compositionally biased region" description="Pro residues" evidence="1">
    <location>
        <begin position="2160"/>
        <end position="2412"/>
    </location>
</feature>
<feature type="compositionally biased region" description="Pro residues" evidence="1">
    <location>
        <begin position="1901"/>
        <end position="1937"/>
    </location>
</feature>
<dbReference type="Proteomes" id="UP000747399">
    <property type="component" value="Unassembled WGS sequence"/>
</dbReference>
<dbReference type="EMBL" id="BNCO01000019">
    <property type="protein sequence ID" value="GIL54748.1"/>
    <property type="molecule type" value="Genomic_DNA"/>
</dbReference>
<feature type="region of interest" description="Disordered" evidence="1">
    <location>
        <begin position="193"/>
        <end position="238"/>
    </location>
</feature>
<feature type="region of interest" description="Disordered" evidence="1">
    <location>
        <begin position="1272"/>
        <end position="1310"/>
    </location>
</feature>
<feature type="region of interest" description="Disordered" evidence="1">
    <location>
        <begin position="1697"/>
        <end position="1719"/>
    </location>
</feature>
<feature type="compositionally biased region" description="Polar residues" evidence="1">
    <location>
        <begin position="1881"/>
        <end position="1898"/>
    </location>
</feature>
<feature type="region of interest" description="Disordered" evidence="1">
    <location>
        <begin position="851"/>
        <end position="888"/>
    </location>
</feature>
<feature type="compositionally biased region" description="Pro residues" evidence="1">
    <location>
        <begin position="2019"/>
        <end position="2152"/>
    </location>
</feature>
<reference evidence="3" key="1">
    <citation type="journal article" date="2021" name="Proc. Natl. Acad. Sci. U.S.A.">
        <title>Three genomes in the algal genus Volvox reveal the fate of a haploid sex-determining region after a transition to homothallism.</title>
        <authorList>
            <person name="Yamamoto K."/>
            <person name="Hamaji T."/>
            <person name="Kawai-Toyooka H."/>
            <person name="Matsuzaki R."/>
            <person name="Takahashi F."/>
            <person name="Nishimura Y."/>
            <person name="Kawachi M."/>
            <person name="Noguchi H."/>
            <person name="Minakuchi Y."/>
            <person name="Umen J.G."/>
            <person name="Toyoda A."/>
            <person name="Nozaki H."/>
        </authorList>
    </citation>
    <scope>NUCLEOTIDE SEQUENCE</scope>
    <source>
        <strain evidence="3">NIES-3780</strain>
    </source>
</reference>
<feature type="chain" id="PRO_5035174202" evidence="2">
    <location>
        <begin position="32"/>
        <end position="2595"/>
    </location>
</feature>
<sequence length="2595" mass="274944">MAGSFLSPTTMIKVLGIFVALAFGNLGRIRGTQCPDAPGYTYRADIDFDGPALAGPIANPDADCNLRWNCYVYVLVMPYITDPSYNSFIGLGWTKSDDVTPMYNEGMCAYTKNAETYCPPVAGFTVQVDTMVSGSDIGSYVADPVTACKTDPNCKGFDWVSSWVTDSAYYNKVGMGLPKSATSPTTRMQGLCAYTRMPGPPSPPRPPMPSPKASPKVPLPVLQSPPPPSLSSPSSSTQCPYSPGYTYIADADFVGPALDGPVSEPDVYCNARWDCSLYLLVTANVVDPWYYQYNNMGWTKSSSSVDMTSPIENRGICAYVKNAETYCPPVAGYSVQNDTMVSGWDIGSYVADPATACNNDANCMGFDLASSWVTKSYYFDKVGMGWPKAGTSPTTYMKGLCAYTKLASPPSPQRSPMPSPKPPNPTPPAPLMPSPPTGTQCPYSPGYRYIADVDFVGPALDGPVSDPDMYCNSRWDCSLYLLVTANVADPWYYQYNNMGWTKSSSSVDMTSPIVNTGICAYIKNAETYCPPVAGYSVQNDTMVSGWDIGSYVADPATACNNDANCMGFDLASSWVTKSYYFDKVGMGWPKAGTSPTTYMKGLCAYTKLASPPSPPRPPMPSPKPSPPNPPPPALPTQPSPPKGSPSPPRPSMPSPQPSPKPPLPVLQTPPPSPPTPPKSTQCPDAPPGYTYIVDVDFPGSVLDGPISSPDEDCSFRWNCTAYSWVTDNVVDPAYVDYIDMGWTKSSTAADLASPKNVTGVCAYIKNADTYCPPFAGYSVQSDTYVFGWDLGSYTYYPAQACNGDPACTGFDWVSSWVTNPYYIDNVFMGLAKGSDYPTMHMRGLCSYTKLSPPSPPRPPMPPSPQPSPKPPLPVLQNPPPSLPPPSKSTYCPPSPGYTYIADVELPGSVLSGPIFTPWWDCNSRWDCSVYVYVTVDVVDPAYYDYIDLGWSKSSTAADLASPKTITGVCSYIRNADTYCPPIPGYSVQNDTMVSGWDIGSSTYYPEQACNKDANCTGFDWASSWVTNPYYIDKVAMGWPKAATSPTVYMKGLCSYTKLPSPPAPPRPPMPPSPSPQPSPKPPLPVLQNPPPSPTPPSKSTQCPDAPPGYTYIVDVELPGSVLDGPISSPDEDCSFRWNCTAYSWVTDNVVDPAYVDYIDMGWTKSSTAADLASPKNVTGVCAYIKNADTYCPPFPGYSVQNDTMVSGWDIGSSTYYPAQACNKDANCTGFDWASSWATNPYYIDKVAMGWPKAATSPTVYMKGLCSYTKLPGPPSPPRPPMPPSPSPQPSPKPPLPVLQNPPPSLPPPSKSTYCPDAPGYTYIADVELPGSVLSGPIFSADDDCNSRWDCSVYVYVTVDVADPAYYDYIDLGWSKSSTAADLASPKNVTGVCSYIKNADTYCPPFPGYSVQNDTMVSGWDIGSSTYYPAQACNKDANCTGFDWASSWATNPYYIDKVAMGWPKAATSPTVYMKGLCSYTKLPGPPSPPRPPMPPSPSPQPSPKPPLPVLQNPPPSLPPPSKSTYCPDAPGYTYIADVELPGSVLSGPIFSADDDCNSRWDCSVYVYVTVDVVDPAYYDYIDLGWSKSSTAADLASPKNVTGVCSYIKNADTYCPPFAGYSVQSDTYVFGWDLGSYTYYPAQACNGDPACTGFDWVSSWVTSSYYIDKVFMGLAKGSDYPTMHMRGLCSYTKLISLPPPPPTPPPSPPPRPPRPPPPLPPGLASVTALYSAGFSSVALSLTTNGTLDKNATWNFVQAFKQQVSVTWGIPIAQVTVTTIEIDGVLVDLSTIAPSRHRRSAIEVKQGKVGMTNFVGVRTVDISGHSMSDLRALGLTQLVQLGDWQPLEYDQLTDLKAHEEEILQALRETEPSESRKQRHRRLVATSSGSSASMNFAVTQTIEVPLPPSPPPRPPNPPGISESPSPPPPPPRPPRPPPVPPQTLGALAAATNSTIVQRPNAPPSPPLPSVPNKPSSPLPSPAPPSPPPPQPPNIPPPRPSPRTWSPPPPLPPPPSTTSTVPPSTSPPPPPSPLPSPPPPSPLPSPSPVPPPPSPPPLPPPPTPQPPSPSPPSPPNPFPPVLSPSPPSPSPPPPSPLPSIPPSPRPSPPSPLPPPPPPPSPSPAPPSPPPPQPPNIPPPRPSPRTWSPPPPLPPPPSTTSTVPPSTSPPPPPSPLPSPPPPSPLPSPSPVPPPPSPPPLPPPPTPQPPSPSPPSPPNPFPPVLSPSPPSPSPPPPSPLPSIPPSPRPSPPSPLPSPPPPPSPSPAPPSPPPPQPPNIPPPRRSPRTWSPPPPPPPPPSTTRPPPISPPPSPSPLPSPPPPSPPLSPPVPPPPSPSPSLPPPPTPQPPSPSPPSPPNPFPPVLSPSPPSPSPPPPSPLPSIPPSPRPSPPSPPPSPPPPPSPSPPSPRSPPPPPPLPPVIWATSASSGQPKGIADGATKVVGPPQKAVLKLRSCEVRPSAALGWTPASRKASSRFLAVSFDRTPPVTGAQARSVGVYLIYTGSLRPLITAVKLLVVPVAEADNTFTVPIFDITRGDISPVLVCPGPTHFNISASIVTKRSSLSTSAFTSAAIVGARVEFNGNPVDAVTDLPMVAAVGLYTP</sequence>
<keyword evidence="2" id="KW-0732">Signal</keyword>
<evidence type="ECO:0000313" key="3">
    <source>
        <dbReference type="EMBL" id="GIL54748.1"/>
    </source>
</evidence>
<feature type="region of interest" description="Disordered" evidence="1">
    <location>
        <begin position="1863"/>
        <end position="2426"/>
    </location>
</feature>
<comment type="caution">
    <text evidence="3">The sequence shown here is derived from an EMBL/GenBank/DDBJ whole genome shotgun (WGS) entry which is preliminary data.</text>
</comment>
<name>A0A8J4B5X6_9CHLO</name>
<evidence type="ECO:0000313" key="4">
    <source>
        <dbReference type="Proteomes" id="UP000747399"/>
    </source>
</evidence>
<feature type="compositionally biased region" description="Pro residues" evidence="1">
    <location>
        <begin position="852"/>
        <end position="886"/>
    </location>
</feature>
<dbReference type="PANTHER" id="PTHR24216:SF65">
    <property type="entry name" value="PAXILLIN-LIKE PROTEIN 1"/>
    <property type="match status" value="1"/>
</dbReference>
<feature type="compositionally biased region" description="Basic and acidic residues" evidence="1">
    <location>
        <begin position="1863"/>
        <end position="1872"/>
    </location>
</feature>
<accession>A0A8J4B5X6</accession>
<feature type="compositionally biased region" description="Pro residues" evidence="1">
    <location>
        <begin position="198"/>
        <end position="212"/>
    </location>
</feature>
<feature type="region of interest" description="Disordered" evidence="1">
    <location>
        <begin position="1060"/>
        <end position="1103"/>
    </location>
</feature>
<dbReference type="PANTHER" id="PTHR24216">
    <property type="entry name" value="PAXILLIN-RELATED"/>
    <property type="match status" value="1"/>
</dbReference>
<feature type="compositionally biased region" description="Pro residues" evidence="1">
    <location>
        <begin position="1272"/>
        <end position="1309"/>
    </location>
</feature>
<proteinExistence type="predicted"/>